<organism evidence="1 2">
    <name type="scientific">Musa troglodytarum</name>
    <name type="common">fe'i banana</name>
    <dbReference type="NCBI Taxonomy" id="320322"/>
    <lineage>
        <taxon>Eukaryota</taxon>
        <taxon>Viridiplantae</taxon>
        <taxon>Streptophyta</taxon>
        <taxon>Embryophyta</taxon>
        <taxon>Tracheophyta</taxon>
        <taxon>Spermatophyta</taxon>
        <taxon>Magnoliopsida</taxon>
        <taxon>Liliopsida</taxon>
        <taxon>Zingiberales</taxon>
        <taxon>Musaceae</taxon>
        <taxon>Musa</taxon>
    </lineage>
</organism>
<dbReference type="Proteomes" id="UP001055439">
    <property type="component" value="Chromosome 2"/>
</dbReference>
<protein>
    <submittedName>
        <fullName evidence="1">Uncharacterized protein</fullName>
    </submittedName>
</protein>
<sequence>MLTGAAFFHLVCGRRHDRDRHARTSRYFYGRLWLQIENFGPSATQGSKHLSHHTKDFSMAMSIYDSEEYVSYSNLIFIVTL</sequence>
<evidence type="ECO:0000313" key="1">
    <source>
        <dbReference type="EMBL" id="URD88210.1"/>
    </source>
</evidence>
<proteinExistence type="predicted"/>
<reference evidence="1" key="1">
    <citation type="submission" date="2022-05" db="EMBL/GenBank/DDBJ databases">
        <title>The Musa troglodytarum L. genome provides insights into the mechanism of non-climacteric behaviour and enrichment of carotenoids.</title>
        <authorList>
            <person name="Wang J."/>
        </authorList>
    </citation>
    <scope>NUCLEOTIDE SEQUENCE</scope>
    <source>
        <tissue evidence="1">Leaf</tissue>
    </source>
</reference>
<keyword evidence="2" id="KW-1185">Reference proteome</keyword>
<name>A0A9E7F1U5_9LILI</name>
<gene>
    <name evidence="1" type="ORF">MUK42_05527</name>
</gene>
<accession>A0A9E7F1U5</accession>
<dbReference type="EMBL" id="CP097504">
    <property type="protein sequence ID" value="URD88210.1"/>
    <property type="molecule type" value="Genomic_DNA"/>
</dbReference>
<evidence type="ECO:0000313" key="2">
    <source>
        <dbReference type="Proteomes" id="UP001055439"/>
    </source>
</evidence>
<dbReference type="AlphaFoldDB" id="A0A9E7F1U5"/>